<reference evidence="2" key="1">
    <citation type="submission" date="2016-11" db="UniProtKB">
        <authorList>
            <consortium name="WormBaseParasite"/>
        </authorList>
    </citation>
    <scope>IDENTIFICATION</scope>
</reference>
<proteinExistence type="predicted"/>
<name>A0A1I8AJX8_9BILA</name>
<protein>
    <submittedName>
        <fullName evidence="2">Uncharacterized protein</fullName>
    </submittedName>
</protein>
<keyword evidence="1" id="KW-1185">Reference proteome</keyword>
<accession>A0A1I8AJX8</accession>
<organism evidence="1 2">
    <name type="scientific">Steinernema glaseri</name>
    <dbReference type="NCBI Taxonomy" id="37863"/>
    <lineage>
        <taxon>Eukaryota</taxon>
        <taxon>Metazoa</taxon>
        <taxon>Ecdysozoa</taxon>
        <taxon>Nematoda</taxon>
        <taxon>Chromadorea</taxon>
        <taxon>Rhabditida</taxon>
        <taxon>Tylenchina</taxon>
        <taxon>Panagrolaimomorpha</taxon>
        <taxon>Strongyloidoidea</taxon>
        <taxon>Steinernematidae</taxon>
        <taxon>Steinernema</taxon>
    </lineage>
</organism>
<evidence type="ECO:0000313" key="1">
    <source>
        <dbReference type="Proteomes" id="UP000095287"/>
    </source>
</evidence>
<dbReference type="AlphaFoldDB" id="A0A1I8AJX8"/>
<dbReference type="WBParaSite" id="L893_g6506.t1">
    <property type="protein sequence ID" value="L893_g6506.t1"/>
    <property type="gene ID" value="L893_g6506"/>
</dbReference>
<evidence type="ECO:0000313" key="2">
    <source>
        <dbReference type="WBParaSite" id="L893_g6506.t1"/>
    </source>
</evidence>
<dbReference type="Proteomes" id="UP000095287">
    <property type="component" value="Unplaced"/>
</dbReference>
<sequence>MAAVLTSNIHPSSVQGNMYLVCCQSCSLSSLRQRMSTNVSSSRCQFRGDIPDNISAYAQIGFDSKGIDASVADTIAAATHRHGRVWRVEQHPCCSLCLVVAASATCPLPCRRPHKPLVVLSSGGVGVAHEVCIFVLSFRHLEFATEDGRGRCSSR</sequence>